<sequence length="224" mass="23569">MSAPHIASIRSIASGHSSSTGNTASSPLTRPVCRQLMTRLDIYISSSACTSTHTYGHVQTSNSTLHPSHAGWDSAPPIPYGTFAGRLLSGCLLLPAQIRIVGGNRQRGTTVWGSRSRDRGSSPEGIKGATATLEDCPAGISRRQSSVGPCRCPTGGEHKGAVVDRCRAYRPGPRSEHASKLDGAQESGGGGHADIDVSVSGQCLVELIIFCSVRWDLCTYEHDG</sequence>
<evidence type="ECO:0000313" key="3">
    <source>
        <dbReference type="Proteomes" id="UP000256964"/>
    </source>
</evidence>
<proteinExistence type="predicted"/>
<dbReference type="Proteomes" id="UP000256964">
    <property type="component" value="Unassembled WGS sequence"/>
</dbReference>
<keyword evidence="3" id="KW-1185">Reference proteome</keyword>
<feature type="region of interest" description="Disordered" evidence="1">
    <location>
        <begin position="171"/>
        <end position="190"/>
    </location>
</feature>
<evidence type="ECO:0000313" key="2">
    <source>
        <dbReference type="EMBL" id="RDX54774.1"/>
    </source>
</evidence>
<dbReference type="EMBL" id="KZ857384">
    <property type="protein sequence ID" value="RDX54774.1"/>
    <property type="molecule type" value="Genomic_DNA"/>
</dbReference>
<protein>
    <submittedName>
        <fullName evidence="2">Uncharacterized protein</fullName>
    </submittedName>
</protein>
<name>A0A371DQJ0_9APHY</name>
<feature type="region of interest" description="Disordered" evidence="1">
    <location>
        <begin position="107"/>
        <end position="128"/>
    </location>
</feature>
<feature type="compositionally biased region" description="Basic and acidic residues" evidence="1">
    <location>
        <begin position="171"/>
        <end position="180"/>
    </location>
</feature>
<gene>
    <name evidence="2" type="ORF">OH76DRAFT_997500</name>
</gene>
<evidence type="ECO:0000256" key="1">
    <source>
        <dbReference type="SAM" id="MobiDB-lite"/>
    </source>
</evidence>
<accession>A0A371DQJ0</accession>
<reference evidence="2 3" key="1">
    <citation type="journal article" date="2018" name="Biotechnol. Biofuels">
        <title>Integrative visual omics of the white-rot fungus Polyporus brumalis exposes the biotechnological potential of its oxidative enzymes for delignifying raw plant biomass.</title>
        <authorList>
            <person name="Miyauchi S."/>
            <person name="Rancon A."/>
            <person name="Drula E."/>
            <person name="Hage H."/>
            <person name="Chaduli D."/>
            <person name="Favel A."/>
            <person name="Grisel S."/>
            <person name="Henrissat B."/>
            <person name="Herpoel-Gimbert I."/>
            <person name="Ruiz-Duenas F.J."/>
            <person name="Chevret D."/>
            <person name="Hainaut M."/>
            <person name="Lin J."/>
            <person name="Wang M."/>
            <person name="Pangilinan J."/>
            <person name="Lipzen A."/>
            <person name="Lesage-Meessen L."/>
            <person name="Navarro D."/>
            <person name="Riley R."/>
            <person name="Grigoriev I.V."/>
            <person name="Zhou S."/>
            <person name="Raouche S."/>
            <person name="Rosso M.N."/>
        </authorList>
    </citation>
    <scope>NUCLEOTIDE SEQUENCE [LARGE SCALE GENOMIC DNA]</scope>
    <source>
        <strain evidence="2 3">BRFM 1820</strain>
    </source>
</reference>
<dbReference type="AlphaFoldDB" id="A0A371DQJ0"/>
<organism evidence="2 3">
    <name type="scientific">Lentinus brumalis</name>
    <dbReference type="NCBI Taxonomy" id="2498619"/>
    <lineage>
        <taxon>Eukaryota</taxon>
        <taxon>Fungi</taxon>
        <taxon>Dikarya</taxon>
        <taxon>Basidiomycota</taxon>
        <taxon>Agaricomycotina</taxon>
        <taxon>Agaricomycetes</taxon>
        <taxon>Polyporales</taxon>
        <taxon>Polyporaceae</taxon>
        <taxon>Lentinus</taxon>
    </lineage>
</organism>